<evidence type="ECO:0000256" key="1">
    <source>
        <dbReference type="SAM" id="SignalP"/>
    </source>
</evidence>
<feature type="chain" id="PRO_5045638500" description="YncE family protein" evidence="1">
    <location>
        <begin position="21"/>
        <end position="364"/>
    </location>
</feature>
<dbReference type="PANTHER" id="PTHR47197:SF3">
    <property type="entry name" value="DIHYDRO-HEME D1 DEHYDROGENASE"/>
    <property type="match status" value="1"/>
</dbReference>
<evidence type="ECO:0000313" key="2">
    <source>
        <dbReference type="EMBL" id="MBF9223653.1"/>
    </source>
</evidence>
<reference evidence="2 3" key="1">
    <citation type="submission" date="2020-11" db="EMBL/GenBank/DDBJ databases">
        <authorList>
            <person name="Kim M.K."/>
        </authorList>
    </citation>
    <scope>NUCLEOTIDE SEQUENCE [LARGE SCALE GENOMIC DNA]</scope>
    <source>
        <strain evidence="2 3">BT662</strain>
    </source>
</reference>
<evidence type="ECO:0000313" key="3">
    <source>
        <dbReference type="Proteomes" id="UP000618931"/>
    </source>
</evidence>
<dbReference type="NCBIfam" id="TIGR02276">
    <property type="entry name" value="beta_rpt_yvtn"/>
    <property type="match status" value="1"/>
</dbReference>
<dbReference type="InterPro" id="IPR011964">
    <property type="entry name" value="YVTN_b-propeller_repeat"/>
</dbReference>
<dbReference type="PROSITE" id="PS51257">
    <property type="entry name" value="PROKAR_LIPOPROTEIN"/>
    <property type="match status" value="1"/>
</dbReference>
<keyword evidence="1" id="KW-0732">Signal</keyword>
<organism evidence="2 3">
    <name type="scientific">Hymenobacter ruricola</name>
    <dbReference type="NCBI Taxonomy" id="2791023"/>
    <lineage>
        <taxon>Bacteria</taxon>
        <taxon>Pseudomonadati</taxon>
        <taxon>Bacteroidota</taxon>
        <taxon>Cytophagia</taxon>
        <taxon>Cytophagales</taxon>
        <taxon>Hymenobacteraceae</taxon>
        <taxon>Hymenobacter</taxon>
    </lineage>
</organism>
<accession>A0ABS0I9K2</accession>
<dbReference type="RefSeq" id="WP_196295081.1">
    <property type="nucleotide sequence ID" value="NZ_JADQDM010000017.1"/>
</dbReference>
<dbReference type="PANTHER" id="PTHR47197">
    <property type="entry name" value="PROTEIN NIRF"/>
    <property type="match status" value="1"/>
</dbReference>
<name>A0ABS0I9K2_9BACT</name>
<dbReference type="InterPro" id="IPR015943">
    <property type="entry name" value="WD40/YVTN_repeat-like_dom_sf"/>
</dbReference>
<sequence>MRFSKYLAISLLAVAGLASCSPDDEPVVAPVQDANNVFVINEGNVGRSNGSISLFNPANKALSLDLFRAVNGRETGDVVQHMAIANNRAYLVANNSNKIEVVSLPDFRSVGVVRSRLKGPRYFLPVSATRGYVTQWGDYTGSASRIKIIDLGTLAVVDSIDTGLRPERLLLLNGKVFVANSGSNTLTVIDPATNRVTSTLVVGDAPNSLAVDKNGLLWVLCGGNVVYTPTFDVDYTTTTPGKLVSVNAAAGAVAGTRTFGSNRLQPTDLHLSPAGDQLLFRAADAMTYTGPVFRLGIADAALPAFTAPFIRRNLYGLGVDPNTGVIYGGTGTFLGTDKMIRYQSSGAALDSAAVGAGPNGFVFY</sequence>
<evidence type="ECO:0008006" key="4">
    <source>
        <dbReference type="Google" id="ProtNLM"/>
    </source>
</evidence>
<dbReference type="InterPro" id="IPR051200">
    <property type="entry name" value="Host-pathogen_enzymatic-act"/>
</dbReference>
<dbReference type="EMBL" id="JADQDM010000017">
    <property type="protein sequence ID" value="MBF9223653.1"/>
    <property type="molecule type" value="Genomic_DNA"/>
</dbReference>
<dbReference type="Gene3D" id="2.130.10.10">
    <property type="entry name" value="YVTN repeat-like/Quinoprotein amine dehydrogenase"/>
    <property type="match status" value="1"/>
</dbReference>
<dbReference type="InterPro" id="IPR031815">
    <property type="entry name" value="DUF5074"/>
</dbReference>
<protein>
    <recommendedName>
        <fullName evidence="4">YncE family protein</fullName>
    </recommendedName>
</protein>
<dbReference type="Pfam" id="PF16819">
    <property type="entry name" value="DUF5074"/>
    <property type="match status" value="1"/>
</dbReference>
<comment type="caution">
    <text evidence="2">The sequence shown here is derived from an EMBL/GenBank/DDBJ whole genome shotgun (WGS) entry which is preliminary data.</text>
</comment>
<proteinExistence type="predicted"/>
<feature type="signal peptide" evidence="1">
    <location>
        <begin position="1"/>
        <end position="20"/>
    </location>
</feature>
<dbReference type="SUPFAM" id="SSF63829">
    <property type="entry name" value="Calcium-dependent phosphotriesterase"/>
    <property type="match status" value="1"/>
</dbReference>
<dbReference type="Proteomes" id="UP000618931">
    <property type="component" value="Unassembled WGS sequence"/>
</dbReference>
<keyword evidence="3" id="KW-1185">Reference proteome</keyword>
<gene>
    <name evidence="2" type="ORF">I2H31_21295</name>
</gene>